<feature type="region of interest" description="Disordered" evidence="11">
    <location>
        <begin position="229"/>
        <end position="249"/>
    </location>
</feature>
<evidence type="ECO:0000256" key="1">
    <source>
        <dbReference type="ARBA" id="ARBA00004141"/>
    </source>
</evidence>
<evidence type="ECO:0000256" key="4">
    <source>
        <dbReference type="ARBA" id="ARBA00022606"/>
    </source>
</evidence>
<evidence type="ECO:0000256" key="10">
    <source>
        <dbReference type="ARBA" id="ARBA00023170"/>
    </source>
</evidence>
<evidence type="ECO:0000256" key="8">
    <source>
        <dbReference type="ARBA" id="ARBA00022991"/>
    </source>
</evidence>
<dbReference type="GO" id="GO:0007602">
    <property type="term" value="P:phototransduction"/>
    <property type="evidence" value="ECO:0007669"/>
    <property type="project" value="UniProtKB-KW"/>
</dbReference>
<comment type="similarity">
    <text evidence="2">Belongs to the archaeal/bacterial/fungal opsin family.</text>
</comment>
<keyword evidence="4" id="KW-0716">Sensory transduction</keyword>
<feature type="transmembrane region" description="Helical" evidence="12">
    <location>
        <begin position="163"/>
        <end position="181"/>
    </location>
</feature>
<keyword evidence="3" id="KW-0600">Photoreceptor protein</keyword>
<evidence type="ECO:0000313" key="13">
    <source>
        <dbReference type="EMBL" id="MFD1632691.1"/>
    </source>
</evidence>
<dbReference type="PRINTS" id="PR00251">
    <property type="entry name" value="BACTRLOPSIN"/>
</dbReference>
<dbReference type="PROSITE" id="PS00327">
    <property type="entry name" value="BACTERIAL_OPSIN_RET"/>
    <property type="match status" value="1"/>
</dbReference>
<dbReference type="AlphaFoldDB" id="A0ABD6CXA3"/>
<dbReference type="SMART" id="SM01021">
    <property type="entry name" value="Bac_rhodopsin"/>
    <property type="match status" value="1"/>
</dbReference>
<evidence type="ECO:0000256" key="5">
    <source>
        <dbReference type="ARBA" id="ARBA00022692"/>
    </source>
</evidence>
<evidence type="ECO:0000256" key="11">
    <source>
        <dbReference type="SAM" id="MobiDB-lite"/>
    </source>
</evidence>
<accession>A0ABD6CXA3</accession>
<dbReference type="CDD" id="cd15029">
    <property type="entry name" value="7tm_SRI_SRII"/>
    <property type="match status" value="1"/>
</dbReference>
<comment type="subcellular location">
    <subcellularLocation>
        <location evidence="1">Membrane</location>
        <topology evidence="1">Multi-pass membrane protein</topology>
    </subcellularLocation>
</comment>
<sequence length="249" mass="26313">MISTITTWAALGAIGMALGTLAPLWGLTNDPDHREHYLVLAGVTGVAAVAYTLMSFRIGDIGVSGRVVSIPRYVDWLITTPLILLFLAMLGNTGRGSLGRLIVADITLLVLGAVAVAIPGPIRWLAFAGGLAAFGVLVYELYVRIPRLASFTNERTRILFVTLRNLTIALWTLYPLVWVLAPSGIGLLTRDMTMLVIAYLDLISKSAFVVLAVDGMDALSETGRGATTPDAVTVDGGDAATDASTDPAD</sequence>
<dbReference type="Gene3D" id="1.20.1070.10">
    <property type="entry name" value="Rhodopsin 7-helix transmembrane proteins"/>
    <property type="match status" value="1"/>
</dbReference>
<keyword evidence="14" id="KW-1185">Reference proteome</keyword>
<dbReference type="RefSeq" id="WP_256406017.1">
    <property type="nucleotide sequence ID" value="NZ_CP187151.1"/>
</dbReference>
<keyword evidence="9 12" id="KW-0472">Membrane</keyword>
<keyword evidence="7 12" id="KW-1133">Transmembrane helix</keyword>
<dbReference type="EMBL" id="JBHUDL010000004">
    <property type="protein sequence ID" value="MFD1632691.1"/>
    <property type="molecule type" value="Genomic_DNA"/>
</dbReference>
<dbReference type="GO" id="GO:0009881">
    <property type="term" value="F:photoreceptor activity"/>
    <property type="evidence" value="ECO:0007669"/>
    <property type="project" value="UniProtKB-KW"/>
</dbReference>
<dbReference type="PANTHER" id="PTHR28286">
    <property type="match status" value="1"/>
</dbReference>
<feature type="transmembrane region" description="Helical" evidence="12">
    <location>
        <begin position="98"/>
        <end position="118"/>
    </location>
</feature>
<feature type="transmembrane region" description="Helical" evidence="12">
    <location>
        <begin position="73"/>
        <end position="91"/>
    </location>
</feature>
<reference evidence="13 14" key="1">
    <citation type="journal article" date="2019" name="Int. J. Syst. Evol. Microbiol.">
        <title>The Global Catalogue of Microorganisms (GCM) 10K type strain sequencing project: providing services to taxonomists for standard genome sequencing and annotation.</title>
        <authorList>
            <consortium name="The Broad Institute Genomics Platform"/>
            <consortium name="The Broad Institute Genome Sequencing Center for Infectious Disease"/>
            <person name="Wu L."/>
            <person name="Ma J."/>
        </authorList>
    </citation>
    <scope>NUCLEOTIDE SEQUENCE [LARGE SCALE GENOMIC DNA]</scope>
    <source>
        <strain evidence="13 14">CGMCC 1.10594</strain>
    </source>
</reference>
<gene>
    <name evidence="13" type="ORF">ACFSBJ_02860</name>
</gene>
<dbReference type="PROSITE" id="PS00950">
    <property type="entry name" value="BACTERIAL_OPSIN_1"/>
    <property type="match status" value="1"/>
</dbReference>
<keyword evidence="5 12" id="KW-0812">Transmembrane</keyword>
<name>A0ABD6CXA3_9EURY</name>
<evidence type="ECO:0000256" key="9">
    <source>
        <dbReference type="ARBA" id="ARBA00023136"/>
    </source>
</evidence>
<protein>
    <submittedName>
        <fullName evidence="13">Bacteriorhodopsin</fullName>
    </submittedName>
</protein>
<evidence type="ECO:0000256" key="6">
    <source>
        <dbReference type="ARBA" id="ARBA00022925"/>
    </source>
</evidence>
<feature type="transmembrane region" description="Helical" evidence="12">
    <location>
        <begin position="6"/>
        <end position="25"/>
    </location>
</feature>
<keyword evidence="10" id="KW-0675">Receptor</keyword>
<dbReference type="Pfam" id="PF01036">
    <property type="entry name" value="Bac_rhodopsin"/>
    <property type="match status" value="1"/>
</dbReference>
<organism evidence="13 14">
    <name type="scientific">Haloplanus ruber</name>
    <dbReference type="NCBI Taxonomy" id="869892"/>
    <lineage>
        <taxon>Archaea</taxon>
        <taxon>Methanobacteriati</taxon>
        <taxon>Methanobacteriota</taxon>
        <taxon>Stenosarchaea group</taxon>
        <taxon>Halobacteria</taxon>
        <taxon>Halobacteriales</taxon>
        <taxon>Haloferacaceae</taxon>
        <taxon>Haloplanus</taxon>
    </lineage>
</organism>
<evidence type="ECO:0000256" key="3">
    <source>
        <dbReference type="ARBA" id="ARBA00022543"/>
    </source>
</evidence>
<keyword evidence="6" id="KW-0681">Retinal protein</keyword>
<dbReference type="PANTHER" id="PTHR28286:SF2">
    <property type="entry name" value="BACTERIORHODOPSIN _OPSIN, NOPA (EUROFUNG)"/>
    <property type="match status" value="1"/>
</dbReference>
<evidence type="ECO:0000313" key="14">
    <source>
        <dbReference type="Proteomes" id="UP001597075"/>
    </source>
</evidence>
<proteinExistence type="inferred from homology"/>
<dbReference type="Proteomes" id="UP001597075">
    <property type="component" value="Unassembled WGS sequence"/>
</dbReference>
<keyword evidence="8" id="KW-0157">Chromophore</keyword>
<feature type="transmembrane region" description="Helical" evidence="12">
    <location>
        <begin position="124"/>
        <end position="142"/>
    </location>
</feature>
<comment type="caution">
    <text evidence="13">The sequence shown here is derived from an EMBL/GenBank/DDBJ whole genome shotgun (WGS) entry which is preliminary data.</text>
</comment>
<dbReference type="InterPro" id="IPR001425">
    <property type="entry name" value="Arc/bac/fun_rhodopsins"/>
</dbReference>
<dbReference type="InterPro" id="IPR018229">
    <property type="entry name" value="Rhodopsin_retinal_BS"/>
</dbReference>
<evidence type="ECO:0000256" key="12">
    <source>
        <dbReference type="SAM" id="Phobius"/>
    </source>
</evidence>
<evidence type="ECO:0000256" key="2">
    <source>
        <dbReference type="ARBA" id="ARBA00008130"/>
    </source>
</evidence>
<dbReference type="SUPFAM" id="SSF81321">
    <property type="entry name" value="Family A G protein-coupled receptor-like"/>
    <property type="match status" value="1"/>
</dbReference>
<dbReference type="GO" id="GO:0016020">
    <property type="term" value="C:membrane"/>
    <property type="evidence" value="ECO:0007669"/>
    <property type="project" value="UniProtKB-SubCell"/>
</dbReference>
<evidence type="ECO:0000256" key="7">
    <source>
        <dbReference type="ARBA" id="ARBA00022989"/>
    </source>
</evidence>
<feature type="transmembrane region" description="Helical" evidence="12">
    <location>
        <begin position="37"/>
        <end position="53"/>
    </location>
</feature>